<evidence type="ECO:0000256" key="1">
    <source>
        <dbReference type="ARBA" id="ARBA00022714"/>
    </source>
</evidence>
<keyword evidence="2" id="KW-0479">Metal-binding</keyword>
<dbReference type="PANTHER" id="PTHR21496:SF0">
    <property type="entry name" value="RIESKE DOMAIN-CONTAINING PROTEIN"/>
    <property type="match status" value="1"/>
</dbReference>
<gene>
    <name evidence="7" type="ORF">B1B_07448</name>
</gene>
<keyword evidence="4" id="KW-0411">Iron-sulfur</keyword>
<dbReference type="InterPro" id="IPR017941">
    <property type="entry name" value="Rieske_2Fe-2S"/>
</dbReference>
<dbReference type="GO" id="GO:0051537">
    <property type="term" value="F:2 iron, 2 sulfur cluster binding"/>
    <property type="evidence" value="ECO:0007669"/>
    <property type="project" value="UniProtKB-KW"/>
</dbReference>
<dbReference type="InterPro" id="IPR036922">
    <property type="entry name" value="Rieske_2Fe-2S_sf"/>
</dbReference>
<comment type="cofactor">
    <cofactor evidence="5">
        <name>[2Fe-2S] cluster</name>
        <dbReference type="ChEBI" id="CHEBI:190135"/>
    </cofactor>
</comment>
<evidence type="ECO:0000256" key="2">
    <source>
        <dbReference type="ARBA" id="ARBA00022723"/>
    </source>
</evidence>
<evidence type="ECO:0000256" key="4">
    <source>
        <dbReference type="ARBA" id="ARBA00023014"/>
    </source>
</evidence>
<dbReference type="Gene3D" id="2.102.10.10">
    <property type="entry name" value="Rieske [2Fe-2S] iron-sulphur domain"/>
    <property type="match status" value="1"/>
</dbReference>
<keyword evidence="1" id="KW-0001">2Fe-2S</keyword>
<comment type="caution">
    <text evidence="7">The sequence shown here is derived from an EMBL/GenBank/DDBJ whole genome shotgun (WGS) entry which is preliminary data.</text>
</comment>
<dbReference type="EMBL" id="AUZY01004736">
    <property type="protein sequence ID" value="EQD62014.1"/>
    <property type="molecule type" value="Genomic_DNA"/>
</dbReference>
<evidence type="ECO:0000313" key="7">
    <source>
        <dbReference type="EMBL" id="EQD62014.1"/>
    </source>
</evidence>
<protein>
    <submittedName>
        <fullName evidence="7">Rieske [2Fe-2S] iron-sulfur domain protein</fullName>
    </submittedName>
</protein>
<evidence type="ECO:0000259" key="6">
    <source>
        <dbReference type="PROSITE" id="PS51296"/>
    </source>
</evidence>
<sequence length="130" mass="14234">MQAWHDLPEAKDLKHGEMVHGRAGDEDVLVVNHSGELRAFINRCGHMNAPLDLGTFKSGVLKCPQHHAVFDARTGEVRGQPILSMPGMDKLPPEFLEAMAGMAPVFARTECRPLTPLPVESANGNVRVFI</sequence>
<reference evidence="7" key="2">
    <citation type="journal article" date="2014" name="ISME J.">
        <title>Microbial stratification in low pH oxic and suboxic macroscopic growths along an acid mine drainage.</title>
        <authorList>
            <person name="Mendez-Garcia C."/>
            <person name="Mesa V."/>
            <person name="Sprenger R.R."/>
            <person name="Richter M."/>
            <person name="Diez M.S."/>
            <person name="Solano J."/>
            <person name="Bargiela R."/>
            <person name="Golyshina O.V."/>
            <person name="Manteca A."/>
            <person name="Ramos J.L."/>
            <person name="Gallego J.R."/>
            <person name="Llorente I."/>
            <person name="Martins Dos Santos V.A."/>
            <person name="Jensen O.N."/>
            <person name="Pelaez A.I."/>
            <person name="Sanchez J."/>
            <person name="Ferrer M."/>
        </authorList>
    </citation>
    <scope>NUCLEOTIDE SEQUENCE</scope>
</reference>
<dbReference type="Pfam" id="PF00355">
    <property type="entry name" value="Rieske"/>
    <property type="match status" value="1"/>
</dbReference>
<evidence type="ECO:0000256" key="5">
    <source>
        <dbReference type="ARBA" id="ARBA00034078"/>
    </source>
</evidence>
<organism evidence="7">
    <name type="scientific">mine drainage metagenome</name>
    <dbReference type="NCBI Taxonomy" id="410659"/>
    <lineage>
        <taxon>unclassified sequences</taxon>
        <taxon>metagenomes</taxon>
        <taxon>ecological metagenomes</taxon>
    </lineage>
</organism>
<feature type="domain" description="Rieske" evidence="6">
    <location>
        <begin position="4"/>
        <end position="105"/>
    </location>
</feature>
<keyword evidence="3" id="KW-0408">Iron</keyword>
<accession>T1C995</accession>
<reference evidence="7" key="1">
    <citation type="submission" date="2013-08" db="EMBL/GenBank/DDBJ databases">
        <authorList>
            <person name="Mendez C."/>
            <person name="Richter M."/>
            <person name="Ferrer M."/>
            <person name="Sanchez J."/>
        </authorList>
    </citation>
    <scope>NUCLEOTIDE SEQUENCE</scope>
</reference>
<proteinExistence type="predicted"/>
<dbReference type="PANTHER" id="PTHR21496">
    <property type="entry name" value="FERREDOXIN-RELATED"/>
    <property type="match status" value="1"/>
</dbReference>
<dbReference type="PROSITE" id="PS51296">
    <property type="entry name" value="RIESKE"/>
    <property type="match status" value="1"/>
</dbReference>
<evidence type="ECO:0000256" key="3">
    <source>
        <dbReference type="ARBA" id="ARBA00023004"/>
    </source>
</evidence>
<dbReference type="AlphaFoldDB" id="T1C995"/>
<dbReference type="GO" id="GO:0046872">
    <property type="term" value="F:metal ion binding"/>
    <property type="evidence" value="ECO:0007669"/>
    <property type="project" value="UniProtKB-KW"/>
</dbReference>
<dbReference type="SUPFAM" id="SSF50022">
    <property type="entry name" value="ISP domain"/>
    <property type="match status" value="1"/>
</dbReference>
<name>T1C995_9ZZZZ</name>